<accession>A0AAD7EWK2</accession>
<dbReference type="PANTHER" id="PTHR44167:SF30">
    <property type="entry name" value="PHOSPHORYLASE KINASE"/>
    <property type="match status" value="1"/>
</dbReference>
<evidence type="ECO:0000313" key="2">
    <source>
        <dbReference type="EMBL" id="KAJ7353190.1"/>
    </source>
</evidence>
<dbReference type="EMBL" id="JARIHO010000011">
    <property type="protein sequence ID" value="KAJ7353190.1"/>
    <property type="molecule type" value="Genomic_DNA"/>
</dbReference>
<reference evidence="2" key="1">
    <citation type="submission" date="2023-03" db="EMBL/GenBank/DDBJ databases">
        <title>Massive genome expansion in bonnet fungi (Mycena s.s.) driven by repeated elements and novel gene families across ecological guilds.</title>
        <authorList>
            <consortium name="Lawrence Berkeley National Laboratory"/>
            <person name="Harder C.B."/>
            <person name="Miyauchi S."/>
            <person name="Viragh M."/>
            <person name="Kuo A."/>
            <person name="Thoen E."/>
            <person name="Andreopoulos B."/>
            <person name="Lu D."/>
            <person name="Skrede I."/>
            <person name="Drula E."/>
            <person name="Henrissat B."/>
            <person name="Morin E."/>
            <person name="Kohler A."/>
            <person name="Barry K."/>
            <person name="LaButti K."/>
            <person name="Morin E."/>
            <person name="Salamov A."/>
            <person name="Lipzen A."/>
            <person name="Mereny Z."/>
            <person name="Hegedus B."/>
            <person name="Baldrian P."/>
            <person name="Stursova M."/>
            <person name="Weitz H."/>
            <person name="Taylor A."/>
            <person name="Grigoriev I.V."/>
            <person name="Nagy L.G."/>
            <person name="Martin F."/>
            <person name="Kauserud H."/>
        </authorList>
    </citation>
    <scope>NUCLEOTIDE SEQUENCE</scope>
    <source>
        <strain evidence="2">CBHHK002</strain>
    </source>
</reference>
<keyword evidence="3" id="KW-1185">Reference proteome</keyword>
<dbReference type="GO" id="GO:0005524">
    <property type="term" value="F:ATP binding"/>
    <property type="evidence" value="ECO:0007669"/>
    <property type="project" value="InterPro"/>
</dbReference>
<dbReference type="GO" id="GO:0004674">
    <property type="term" value="F:protein serine/threonine kinase activity"/>
    <property type="evidence" value="ECO:0007669"/>
    <property type="project" value="TreeGrafter"/>
</dbReference>
<keyword evidence="2" id="KW-0808">Transferase</keyword>
<dbReference type="PANTHER" id="PTHR44167">
    <property type="entry name" value="OVARIAN-SPECIFIC SERINE/THREONINE-PROTEIN KINASE LOK-RELATED"/>
    <property type="match status" value="1"/>
</dbReference>
<dbReference type="Gene3D" id="1.10.510.10">
    <property type="entry name" value="Transferase(Phosphotransferase) domain 1"/>
    <property type="match status" value="1"/>
</dbReference>
<dbReference type="GO" id="GO:0044773">
    <property type="term" value="P:mitotic DNA damage checkpoint signaling"/>
    <property type="evidence" value="ECO:0007669"/>
    <property type="project" value="TreeGrafter"/>
</dbReference>
<protein>
    <submittedName>
        <fullName evidence="2">Kinase-like domain-containing protein</fullName>
    </submittedName>
</protein>
<dbReference type="InterPro" id="IPR011009">
    <property type="entry name" value="Kinase-like_dom_sf"/>
</dbReference>
<sequence length="351" mass="39664">MSNSGTDMSDSDEEFDGFVFPGLGRARAFGSPPRYRILNKLRHGACSTVWLTRDRVAKISVALKIVAAEKTSDSRELSILQCLKTPGAEAHTLHITELVHSLDFFRYSKFTPKITHQVVHQAIKGLELIDSRGIAHGDLHPGNFGLAILEATELSELDIWENTTAPSLRAIGTFFSTQREFVNRPPSLRILDFGNGAEEFLCYSNPVQHWAQPSCRTAYIVNETPPPRANTPIEYAAPEIAFVQIALNDPDAPWDQRSDIWALFIYGLVNSTDLFSPFMSGPVLHDMMYYCGEIPDRWREYLIQERKREELLVRRGVEDLPGLIRLILLRRMMKLDPTAAELLSDPYFDGL</sequence>
<proteinExistence type="predicted"/>
<dbReference type="InterPro" id="IPR000719">
    <property type="entry name" value="Prot_kinase_dom"/>
</dbReference>
<dbReference type="AlphaFoldDB" id="A0AAD7EWK2"/>
<feature type="domain" description="Protein kinase" evidence="1">
    <location>
        <begin position="35"/>
        <end position="348"/>
    </location>
</feature>
<comment type="caution">
    <text evidence="2">The sequence shown here is derived from an EMBL/GenBank/DDBJ whole genome shotgun (WGS) entry which is preliminary data.</text>
</comment>
<dbReference type="SUPFAM" id="SSF56112">
    <property type="entry name" value="Protein kinase-like (PK-like)"/>
    <property type="match status" value="1"/>
</dbReference>
<dbReference type="Gene3D" id="3.30.200.20">
    <property type="entry name" value="Phosphorylase Kinase, domain 1"/>
    <property type="match status" value="1"/>
</dbReference>
<evidence type="ECO:0000259" key="1">
    <source>
        <dbReference type="PROSITE" id="PS50011"/>
    </source>
</evidence>
<dbReference type="GO" id="GO:0005634">
    <property type="term" value="C:nucleus"/>
    <property type="evidence" value="ECO:0007669"/>
    <property type="project" value="TreeGrafter"/>
</dbReference>
<gene>
    <name evidence="2" type="ORF">DFH08DRAFT_956270</name>
</gene>
<keyword evidence="2" id="KW-0418">Kinase</keyword>
<dbReference type="SMART" id="SM00220">
    <property type="entry name" value="S_TKc"/>
    <property type="match status" value="1"/>
</dbReference>
<organism evidence="2 3">
    <name type="scientific">Mycena albidolilacea</name>
    <dbReference type="NCBI Taxonomy" id="1033008"/>
    <lineage>
        <taxon>Eukaryota</taxon>
        <taxon>Fungi</taxon>
        <taxon>Dikarya</taxon>
        <taxon>Basidiomycota</taxon>
        <taxon>Agaricomycotina</taxon>
        <taxon>Agaricomycetes</taxon>
        <taxon>Agaricomycetidae</taxon>
        <taxon>Agaricales</taxon>
        <taxon>Marasmiineae</taxon>
        <taxon>Mycenaceae</taxon>
        <taxon>Mycena</taxon>
    </lineage>
</organism>
<evidence type="ECO:0000313" key="3">
    <source>
        <dbReference type="Proteomes" id="UP001218218"/>
    </source>
</evidence>
<dbReference type="PROSITE" id="PS50011">
    <property type="entry name" value="PROTEIN_KINASE_DOM"/>
    <property type="match status" value="1"/>
</dbReference>
<dbReference type="Proteomes" id="UP001218218">
    <property type="component" value="Unassembled WGS sequence"/>
</dbReference>
<name>A0AAD7EWK2_9AGAR</name>